<dbReference type="GeneID" id="88175527"/>
<dbReference type="SUPFAM" id="SSF69340">
    <property type="entry name" value="C-terminal domain of adenylylcyclase associated protein"/>
    <property type="match status" value="1"/>
</dbReference>
<reference evidence="7 8" key="1">
    <citation type="submission" date="2023-10" db="EMBL/GenBank/DDBJ databases">
        <title>Draft Genome Sequence of Candida saopaulonensis from a very Premature Infant with Sepsis.</title>
        <authorList>
            <person name="Ning Y."/>
            <person name="Dai R."/>
            <person name="Xiao M."/>
            <person name="Xu Y."/>
            <person name="Yan Q."/>
            <person name="Zhang L."/>
        </authorList>
    </citation>
    <scope>NUCLEOTIDE SEQUENCE [LARGE SCALE GENOMIC DNA]</scope>
    <source>
        <strain evidence="7 8">19XY460</strain>
    </source>
</reference>
<feature type="compositionally biased region" description="Basic and acidic residues" evidence="5">
    <location>
        <begin position="320"/>
        <end position="338"/>
    </location>
</feature>
<evidence type="ECO:0000256" key="2">
    <source>
        <dbReference type="ARBA" id="ARBA00054756"/>
    </source>
</evidence>
<feature type="domain" description="C-CAP/cofactor C-like" evidence="6">
    <location>
        <begin position="365"/>
        <end position="505"/>
    </location>
</feature>
<dbReference type="RefSeq" id="XP_062879472.1">
    <property type="nucleotide sequence ID" value="XM_063023402.1"/>
</dbReference>
<dbReference type="PANTHER" id="PTHR10652:SF0">
    <property type="entry name" value="ADENYLYL CYCLASE-ASSOCIATED PROTEIN"/>
    <property type="match status" value="1"/>
</dbReference>
<dbReference type="GO" id="GO:0007015">
    <property type="term" value="P:actin filament organization"/>
    <property type="evidence" value="ECO:0007669"/>
    <property type="project" value="TreeGrafter"/>
</dbReference>
<dbReference type="GO" id="GO:0005737">
    <property type="term" value="C:cytoplasm"/>
    <property type="evidence" value="ECO:0007669"/>
    <property type="project" value="TreeGrafter"/>
</dbReference>
<evidence type="ECO:0000256" key="5">
    <source>
        <dbReference type="SAM" id="MobiDB-lite"/>
    </source>
</evidence>
<dbReference type="Pfam" id="PF08603">
    <property type="entry name" value="CAP_C"/>
    <property type="match status" value="1"/>
</dbReference>
<dbReference type="Proteomes" id="UP001338582">
    <property type="component" value="Chromosome 5"/>
</dbReference>
<feature type="compositionally biased region" description="Low complexity" evidence="5">
    <location>
        <begin position="262"/>
        <end position="274"/>
    </location>
</feature>
<feature type="compositionally biased region" description="Pro residues" evidence="5">
    <location>
        <begin position="278"/>
        <end position="288"/>
    </location>
</feature>
<dbReference type="InterPro" id="IPR013912">
    <property type="entry name" value="Adenylate_cyclase-assoc_CAP_C"/>
</dbReference>
<dbReference type="KEGG" id="asau:88175527"/>
<sequence>MSGSSDNSQLNVQGYNIVTILKRLEAATSRLEDVSIFQEEIHKNAAKDQSSSSPETKAVLASAPEETLPSPSPAPIAPAEKVKFVSEFENFIKDHIDPFVHSSEAIDAQVGKAAQSLKAAFEEQVKFLELVSRTQKPDPLDPLFVLTLSPMNTHIEEISNIKNANRQSEYFNHLNTIGEGAPVLGWIVSETPVSFIPDFKDSAQFWSNRVMKEYKEKDPKHVEWVKQFLSLFDALKAYVKEYHTTGPSWNAKGQTLADSLKAPASAPATASAGAAAGGPPPPPPPPPTDLYAESSEPKSGGINAVFADLNKGSDVTSKLRKVEKSEMTHKNPLLRKEGAIASKPLPPKKPTSLSSASAAAPAAKPPRKELIDGSKWIIENFTESSAPEPIEIELERTQSVFIGNTSGVTIVIKGKGNAVSISETKKTGIVVESLISGIDVIKSFKFGVQVTGVVPLISVDKCEEGSIYLSQASVDASSQVVTSNSSAININVLDGEDFVELPVPEQLSHTIKNGKIVSEVIEHAG</sequence>
<evidence type="ECO:0000259" key="6">
    <source>
        <dbReference type="PROSITE" id="PS51329"/>
    </source>
</evidence>
<evidence type="ECO:0000256" key="3">
    <source>
        <dbReference type="ARBA" id="ARBA00072052"/>
    </source>
</evidence>
<comment type="similarity">
    <text evidence="1 4">Belongs to the CAP family.</text>
</comment>
<evidence type="ECO:0000313" key="7">
    <source>
        <dbReference type="EMBL" id="WPK27094.1"/>
    </source>
</evidence>
<comment type="function">
    <text evidence="2">The N-terminal domain binds to adenylyl cyclase, thereby enabling adenylyl cyclase to be activated by upstream regulatory signals, such as Ras. The C-terminal domain is required for normal cellular morphology and growth control.</text>
</comment>
<dbReference type="InterPro" id="IPR053950">
    <property type="entry name" value="CAP_N"/>
</dbReference>
<feature type="compositionally biased region" description="Low complexity" evidence="5">
    <location>
        <begin position="350"/>
        <end position="362"/>
    </location>
</feature>
<dbReference type="InterPro" id="IPR016098">
    <property type="entry name" value="CAP/MinC_C"/>
</dbReference>
<feature type="region of interest" description="Disordered" evidence="5">
    <location>
        <begin position="44"/>
        <end position="76"/>
    </location>
</feature>
<evidence type="ECO:0000313" key="8">
    <source>
        <dbReference type="Proteomes" id="UP001338582"/>
    </source>
</evidence>
<dbReference type="Gene3D" id="2.160.20.70">
    <property type="match status" value="1"/>
</dbReference>
<evidence type="ECO:0000256" key="1">
    <source>
        <dbReference type="ARBA" id="ARBA00007659"/>
    </source>
</evidence>
<dbReference type="InterPro" id="IPR036223">
    <property type="entry name" value="CAP_C_sf"/>
</dbReference>
<dbReference type="InterPro" id="IPR001837">
    <property type="entry name" value="Adenylate_cyclase-assoc_CAP"/>
</dbReference>
<dbReference type="InterPro" id="IPR013992">
    <property type="entry name" value="Adenylate_cyclase-assoc_CAP_N"/>
</dbReference>
<keyword evidence="8" id="KW-1185">Reference proteome</keyword>
<gene>
    <name evidence="7" type="ORF">PUMCH_004467</name>
</gene>
<dbReference type="PANTHER" id="PTHR10652">
    <property type="entry name" value="ADENYLYL CYCLASE-ASSOCIATED PROTEIN"/>
    <property type="match status" value="1"/>
</dbReference>
<dbReference type="Pfam" id="PF01213">
    <property type="entry name" value="CAP_N-CM"/>
    <property type="match status" value="1"/>
</dbReference>
<accession>A0AAX4HFF1</accession>
<dbReference type="InterPro" id="IPR017901">
    <property type="entry name" value="C-CAP_CF_C-like"/>
</dbReference>
<dbReference type="Gene3D" id="1.25.40.330">
    <property type="entry name" value="Adenylate cyclase-associated CAP, N-terminal domain"/>
    <property type="match status" value="1"/>
</dbReference>
<dbReference type="GO" id="GO:0008179">
    <property type="term" value="F:adenylate cyclase binding"/>
    <property type="evidence" value="ECO:0007669"/>
    <property type="project" value="TreeGrafter"/>
</dbReference>
<dbReference type="PROSITE" id="PS51329">
    <property type="entry name" value="C_CAP_COFACTOR_C"/>
    <property type="match status" value="1"/>
</dbReference>
<protein>
    <recommendedName>
        <fullName evidence="3 4">Adenylyl cyclase-associated protein</fullName>
    </recommendedName>
</protein>
<dbReference type="AlphaFoldDB" id="A0AAX4HFF1"/>
<evidence type="ECO:0000256" key="4">
    <source>
        <dbReference type="RuleBase" id="RU000647"/>
    </source>
</evidence>
<dbReference type="EMBL" id="CP138898">
    <property type="protein sequence ID" value="WPK27094.1"/>
    <property type="molecule type" value="Genomic_DNA"/>
</dbReference>
<dbReference type="SMART" id="SM00673">
    <property type="entry name" value="CARP"/>
    <property type="match status" value="2"/>
</dbReference>
<dbReference type="SUPFAM" id="SSF101278">
    <property type="entry name" value="N-terminal domain of adenylylcyclase associated protein, CAP"/>
    <property type="match status" value="1"/>
</dbReference>
<dbReference type="InterPro" id="IPR018106">
    <property type="entry name" value="CAP_CS_N"/>
</dbReference>
<proteinExistence type="inferred from homology"/>
<dbReference type="GO" id="GO:0019933">
    <property type="term" value="P:cAMP-mediated signaling"/>
    <property type="evidence" value="ECO:0007669"/>
    <property type="project" value="TreeGrafter"/>
</dbReference>
<name>A0AAX4HFF1_9ASCO</name>
<dbReference type="PROSITE" id="PS01088">
    <property type="entry name" value="CAP_1"/>
    <property type="match status" value="1"/>
</dbReference>
<dbReference type="GO" id="GO:0003779">
    <property type="term" value="F:actin binding"/>
    <property type="evidence" value="ECO:0007669"/>
    <property type="project" value="InterPro"/>
</dbReference>
<dbReference type="FunFam" id="1.25.40.330:FF:000001">
    <property type="entry name" value="Adenylyl cyclase-associated protein"/>
    <property type="match status" value="1"/>
</dbReference>
<dbReference type="InterPro" id="IPR006599">
    <property type="entry name" value="CARP_motif"/>
</dbReference>
<dbReference type="InterPro" id="IPR036222">
    <property type="entry name" value="CAP_N_sf"/>
</dbReference>
<organism evidence="7 8">
    <name type="scientific">Australozyma saopauloensis</name>
    <dbReference type="NCBI Taxonomy" id="291208"/>
    <lineage>
        <taxon>Eukaryota</taxon>
        <taxon>Fungi</taxon>
        <taxon>Dikarya</taxon>
        <taxon>Ascomycota</taxon>
        <taxon>Saccharomycotina</taxon>
        <taxon>Pichiomycetes</taxon>
        <taxon>Metschnikowiaceae</taxon>
        <taxon>Australozyma</taxon>
    </lineage>
</organism>
<feature type="region of interest" description="Disordered" evidence="5">
    <location>
        <begin position="260"/>
        <end position="367"/>
    </location>
</feature>
<dbReference type="Pfam" id="PF21938">
    <property type="entry name" value="CAP_N"/>
    <property type="match status" value="1"/>
</dbReference>